<name>A0AAV7AMR8_ENGPU</name>
<reference evidence="2" key="1">
    <citation type="thesis" date="2020" institute="ProQuest LLC" country="789 East Eisenhower Parkway, Ann Arbor, MI, USA">
        <title>Comparative Genomics and Chromosome Evolution.</title>
        <authorList>
            <person name="Mudd A.B."/>
        </authorList>
    </citation>
    <scope>NUCLEOTIDE SEQUENCE</scope>
    <source>
        <strain evidence="2">237g6f4</strain>
        <tissue evidence="2">Blood</tissue>
    </source>
</reference>
<evidence type="ECO:0000256" key="1">
    <source>
        <dbReference type="SAM" id="MobiDB-lite"/>
    </source>
</evidence>
<evidence type="ECO:0000313" key="2">
    <source>
        <dbReference type="EMBL" id="KAG8560048.1"/>
    </source>
</evidence>
<accession>A0AAV7AMR8</accession>
<organism evidence="2 3">
    <name type="scientific">Engystomops pustulosus</name>
    <name type="common">Tungara frog</name>
    <name type="synonym">Physalaemus pustulosus</name>
    <dbReference type="NCBI Taxonomy" id="76066"/>
    <lineage>
        <taxon>Eukaryota</taxon>
        <taxon>Metazoa</taxon>
        <taxon>Chordata</taxon>
        <taxon>Craniata</taxon>
        <taxon>Vertebrata</taxon>
        <taxon>Euteleostomi</taxon>
        <taxon>Amphibia</taxon>
        <taxon>Batrachia</taxon>
        <taxon>Anura</taxon>
        <taxon>Neobatrachia</taxon>
        <taxon>Hyloidea</taxon>
        <taxon>Leptodactylidae</taxon>
        <taxon>Leiuperinae</taxon>
        <taxon>Engystomops</taxon>
    </lineage>
</organism>
<dbReference type="AlphaFoldDB" id="A0AAV7AMR8"/>
<dbReference type="EMBL" id="WNYA01000007">
    <property type="protein sequence ID" value="KAG8560048.1"/>
    <property type="molecule type" value="Genomic_DNA"/>
</dbReference>
<comment type="caution">
    <text evidence="2">The sequence shown here is derived from an EMBL/GenBank/DDBJ whole genome shotgun (WGS) entry which is preliminary data.</text>
</comment>
<dbReference type="Proteomes" id="UP000824782">
    <property type="component" value="Unassembled WGS sequence"/>
</dbReference>
<protein>
    <submittedName>
        <fullName evidence="2">Uncharacterized protein</fullName>
    </submittedName>
</protein>
<keyword evidence="3" id="KW-1185">Reference proteome</keyword>
<evidence type="ECO:0000313" key="3">
    <source>
        <dbReference type="Proteomes" id="UP000824782"/>
    </source>
</evidence>
<feature type="region of interest" description="Disordered" evidence="1">
    <location>
        <begin position="1"/>
        <end position="22"/>
    </location>
</feature>
<sequence length="82" mass="9407">MFSEVGPTVIGKMVNQKSPPPPHQNEIVRMRLIYLQSPIELWSHTCTWGIWSDYCSQNLELKRSGEWGDKCPNPPPPPKSFL</sequence>
<gene>
    <name evidence="2" type="ORF">GDO81_014757</name>
</gene>
<proteinExistence type="predicted"/>